<dbReference type="PANTHER" id="PTHR43682:SF1">
    <property type="entry name" value="LACTATE UTILIZATION PROTEIN C"/>
    <property type="match status" value="1"/>
</dbReference>
<dbReference type="InterPro" id="IPR037171">
    <property type="entry name" value="NagB/RpiA_transferase-like"/>
</dbReference>
<dbReference type="Proteomes" id="UP000886842">
    <property type="component" value="Unassembled WGS sequence"/>
</dbReference>
<evidence type="ECO:0000259" key="1">
    <source>
        <dbReference type="Pfam" id="PF02589"/>
    </source>
</evidence>
<dbReference type="Pfam" id="PF02589">
    <property type="entry name" value="LUD_dom"/>
    <property type="match status" value="1"/>
</dbReference>
<dbReference type="PANTHER" id="PTHR43682">
    <property type="entry name" value="LACTATE UTILIZATION PROTEIN C"/>
    <property type="match status" value="1"/>
</dbReference>
<proteinExistence type="predicted"/>
<sequence length="209" mass="22512">MDSRDHILAAVRSAIHGAGDPVVTRDHRTELDESDFAEGQDLVDLFVERVDDYRAEVHVVDEADLTLRLGEVLGAHKVKSLVIPPGLEGAWLKTTHARLIRDDPSVTAADLDQVDAVVTGSAVGIAVTGTIVLDASPDQGRRLITLVPDLHVCIVRVDDIVGSVPEAVRRLSPTRPLTWISGPSATSDIELNRVEGVHGPRTLVVLVVR</sequence>
<reference evidence="2" key="1">
    <citation type="submission" date="2020-10" db="EMBL/GenBank/DDBJ databases">
        <authorList>
            <person name="Gilroy R."/>
        </authorList>
    </citation>
    <scope>NUCLEOTIDE SEQUENCE</scope>
    <source>
        <strain evidence="2">ChiGjej1B1-24693</strain>
    </source>
</reference>
<evidence type="ECO:0000313" key="3">
    <source>
        <dbReference type="Proteomes" id="UP000886842"/>
    </source>
</evidence>
<name>A0A9D1GYA1_9ACTN</name>
<protein>
    <submittedName>
        <fullName evidence="2">LUD domain-containing protein</fullName>
    </submittedName>
</protein>
<dbReference type="InterPro" id="IPR024185">
    <property type="entry name" value="FTHF_cligase-like_sf"/>
</dbReference>
<dbReference type="SUPFAM" id="SSF100950">
    <property type="entry name" value="NagB/RpiA/CoA transferase-like"/>
    <property type="match status" value="1"/>
</dbReference>
<dbReference type="EMBL" id="DVLP01000197">
    <property type="protein sequence ID" value="HIT75193.1"/>
    <property type="molecule type" value="Genomic_DNA"/>
</dbReference>
<reference evidence="2" key="2">
    <citation type="journal article" date="2021" name="PeerJ">
        <title>Extensive microbial diversity within the chicken gut microbiome revealed by metagenomics and culture.</title>
        <authorList>
            <person name="Gilroy R."/>
            <person name="Ravi A."/>
            <person name="Getino M."/>
            <person name="Pursley I."/>
            <person name="Horton D.L."/>
            <person name="Alikhan N.F."/>
            <person name="Baker D."/>
            <person name="Gharbi K."/>
            <person name="Hall N."/>
            <person name="Watson M."/>
            <person name="Adriaenssens E.M."/>
            <person name="Foster-Nyarko E."/>
            <person name="Jarju S."/>
            <person name="Secka A."/>
            <person name="Antonio M."/>
            <person name="Oren A."/>
            <person name="Chaudhuri R.R."/>
            <person name="La Ragione R."/>
            <person name="Hildebrand F."/>
            <person name="Pallen M.J."/>
        </authorList>
    </citation>
    <scope>NUCLEOTIDE SEQUENCE</scope>
    <source>
        <strain evidence="2">ChiGjej1B1-24693</strain>
    </source>
</reference>
<dbReference type="AlphaFoldDB" id="A0A9D1GYA1"/>
<feature type="domain" description="LUD" evidence="1">
    <location>
        <begin position="45"/>
        <end position="208"/>
    </location>
</feature>
<accession>A0A9D1GYA1</accession>
<gene>
    <name evidence="2" type="ORF">IAA98_06390</name>
</gene>
<dbReference type="InterPro" id="IPR003741">
    <property type="entry name" value="LUD_dom"/>
</dbReference>
<comment type="caution">
    <text evidence="2">The sequence shown here is derived from an EMBL/GenBank/DDBJ whole genome shotgun (WGS) entry which is preliminary data.</text>
</comment>
<evidence type="ECO:0000313" key="2">
    <source>
        <dbReference type="EMBL" id="HIT75193.1"/>
    </source>
</evidence>
<dbReference type="Gene3D" id="3.40.50.10420">
    <property type="entry name" value="NagB/RpiA/CoA transferase-like"/>
    <property type="match status" value="1"/>
</dbReference>
<organism evidence="2 3">
    <name type="scientific">Candidatus Avipropionibacterium avicola</name>
    <dbReference type="NCBI Taxonomy" id="2840701"/>
    <lineage>
        <taxon>Bacteria</taxon>
        <taxon>Bacillati</taxon>
        <taxon>Actinomycetota</taxon>
        <taxon>Actinomycetes</taxon>
        <taxon>Propionibacteriales</taxon>
        <taxon>Propionibacteriaceae</taxon>
        <taxon>Propionibacteriaceae incertae sedis</taxon>
        <taxon>Candidatus Avipropionibacterium</taxon>
    </lineage>
</organism>